<dbReference type="AlphaFoldDB" id="A0A319EGV4"/>
<gene>
    <name evidence="2" type="ORF">BO78DRAFT_400124</name>
</gene>
<protein>
    <submittedName>
        <fullName evidence="2">Uncharacterized protein</fullName>
    </submittedName>
</protein>
<dbReference type="VEuPathDB" id="FungiDB:BO78DRAFT_400124"/>
<feature type="signal peptide" evidence="1">
    <location>
        <begin position="1"/>
        <end position="26"/>
    </location>
</feature>
<evidence type="ECO:0000256" key="1">
    <source>
        <dbReference type="SAM" id="SignalP"/>
    </source>
</evidence>
<evidence type="ECO:0000313" key="3">
    <source>
        <dbReference type="Proteomes" id="UP000248423"/>
    </source>
</evidence>
<name>A0A319EGV4_ASPSB</name>
<keyword evidence="1" id="KW-0732">Signal</keyword>
<dbReference type="EMBL" id="KZ826386">
    <property type="protein sequence ID" value="PYI02974.1"/>
    <property type="molecule type" value="Genomic_DNA"/>
</dbReference>
<proteinExistence type="predicted"/>
<keyword evidence="3" id="KW-1185">Reference proteome</keyword>
<evidence type="ECO:0000313" key="2">
    <source>
        <dbReference type="EMBL" id="PYI02974.1"/>
    </source>
</evidence>
<organism evidence="2 3">
    <name type="scientific">Aspergillus sclerotiicarbonarius (strain CBS 121057 / IBT 28362)</name>
    <dbReference type="NCBI Taxonomy" id="1448318"/>
    <lineage>
        <taxon>Eukaryota</taxon>
        <taxon>Fungi</taxon>
        <taxon>Dikarya</taxon>
        <taxon>Ascomycota</taxon>
        <taxon>Pezizomycotina</taxon>
        <taxon>Eurotiomycetes</taxon>
        <taxon>Eurotiomycetidae</taxon>
        <taxon>Eurotiales</taxon>
        <taxon>Aspergillaceae</taxon>
        <taxon>Aspergillus</taxon>
        <taxon>Aspergillus subgen. Circumdati</taxon>
    </lineage>
</organism>
<accession>A0A319EGV4</accession>
<feature type="chain" id="PRO_5016290817" evidence="1">
    <location>
        <begin position="27"/>
        <end position="54"/>
    </location>
</feature>
<reference evidence="2 3" key="1">
    <citation type="submission" date="2018-02" db="EMBL/GenBank/DDBJ databases">
        <title>The genomes of Aspergillus section Nigri reveals drivers in fungal speciation.</title>
        <authorList>
            <consortium name="DOE Joint Genome Institute"/>
            <person name="Vesth T.C."/>
            <person name="Nybo J."/>
            <person name="Theobald S."/>
            <person name="Brandl J."/>
            <person name="Frisvad J.C."/>
            <person name="Nielsen K.F."/>
            <person name="Lyhne E.K."/>
            <person name="Kogle M.E."/>
            <person name="Kuo A."/>
            <person name="Riley R."/>
            <person name="Clum A."/>
            <person name="Nolan M."/>
            <person name="Lipzen A."/>
            <person name="Salamov A."/>
            <person name="Henrissat B."/>
            <person name="Wiebenga A."/>
            <person name="De vries R.P."/>
            <person name="Grigoriev I.V."/>
            <person name="Mortensen U.H."/>
            <person name="Andersen M.R."/>
            <person name="Baker S.E."/>
        </authorList>
    </citation>
    <scope>NUCLEOTIDE SEQUENCE [LARGE SCALE GENOMIC DNA]</scope>
    <source>
        <strain evidence="2 3">CBS 121057</strain>
    </source>
</reference>
<dbReference type="Proteomes" id="UP000248423">
    <property type="component" value="Unassembled WGS sequence"/>
</dbReference>
<sequence length="54" mass="5599">MGCIPPGFSWAFLSFSLLFPLPLLRRDPSEGGGGGGGGGGWCAYLLQCLTVQPI</sequence>